<dbReference type="InterPro" id="IPR050091">
    <property type="entry name" value="PKS_NRPS_Biosynth_Enz"/>
</dbReference>
<dbReference type="PANTHER" id="PTHR43775:SF37">
    <property type="entry name" value="SI:DKEY-61P9.11"/>
    <property type="match status" value="1"/>
</dbReference>
<evidence type="ECO:0000256" key="3">
    <source>
        <dbReference type="SAM" id="MobiDB-lite"/>
    </source>
</evidence>
<name>A0ABZ1FBN0_9ACTN</name>
<keyword evidence="1" id="KW-0596">Phosphopantetheine</keyword>
<dbReference type="Proteomes" id="UP001344251">
    <property type="component" value="Chromosome"/>
</dbReference>
<keyword evidence="5" id="KW-0808">Transferase</keyword>
<dbReference type="Gene3D" id="3.30.70.3290">
    <property type="match status" value="1"/>
</dbReference>
<dbReference type="InterPro" id="IPR014043">
    <property type="entry name" value="Acyl_transferase_dom"/>
</dbReference>
<dbReference type="InterPro" id="IPR001227">
    <property type="entry name" value="Ac_transferase_dom_sf"/>
</dbReference>
<reference evidence="5 6" key="1">
    <citation type="submission" date="2022-10" db="EMBL/GenBank/DDBJ databases">
        <title>The complete genomes of actinobacterial strains from the NBC collection.</title>
        <authorList>
            <person name="Joergensen T.S."/>
            <person name="Alvarez Arevalo M."/>
            <person name="Sterndorff E.B."/>
            <person name="Faurdal D."/>
            <person name="Vuksanovic O."/>
            <person name="Mourched A.-S."/>
            <person name="Charusanti P."/>
            <person name="Shaw S."/>
            <person name="Blin K."/>
            <person name="Weber T."/>
        </authorList>
    </citation>
    <scope>NUCLEOTIDE SEQUENCE [LARGE SCALE GENOMIC DNA]</scope>
    <source>
        <strain evidence="5 6">NBC 01774</strain>
    </source>
</reference>
<dbReference type="SUPFAM" id="SSF55048">
    <property type="entry name" value="Probable ACP-binding domain of malonyl-CoA ACP transacylase"/>
    <property type="match status" value="1"/>
</dbReference>
<evidence type="ECO:0000313" key="6">
    <source>
        <dbReference type="Proteomes" id="UP001344251"/>
    </source>
</evidence>
<dbReference type="Pfam" id="PF00698">
    <property type="entry name" value="Acyl_transf_1"/>
    <property type="match status" value="1"/>
</dbReference>
<gene>
    <name evidence="5" type="ORF">OG863_05410</name>
</gene>
<proteinExistence type="predicted"/>
<dbReference type="InterPro" id="IPR016035">
    <property type="entry name" value="Acyl_Trfase/lysoPLipase"/>
</dbReference>
<keyword evidence="6" id="KW-1185">Reference proteome</keyword>
<dbReference type="EMBL" id="CP109106">
    <property type="protein sequence ID" value="WSB67442.1"/>
    <property type="molecule type" value="Genomic_DNA"/>
</dbReference>
<organism evidence="5 6">
    <name type="scientific">Streptomyces decoyicus</name>
    <dbReference type="NCBI Taxonomy" id="249567"/>
    <lineage>
        <taxon>Bacteria</taxon>
        <taxon>Bacillati</taxon>
        <taxon>Actinomycetota</taxon>
        <taxon>Actinomycetes</taxon>
        <taxon>Kitasatosporales</taxon>
        <taxon>Streptomycetaceae</taxon>
        <taxon>Streptomyces</taxon>
    </lineage>
</organism>
<feature type="domain" description="Malonyl-CoA:ACP transacylase (MAT)" evidence="4">
    <location>
        <begin position="312"/>
        <end position="605"/>
    </location>
</feature>
<evidence type="ECO:0000256" key="2">
    <source>
        <dbReference type="ARBA" id="ARBA00022553"/>
    </source>
</evidence>
<feature type="region of interest" description="Disordered" evidence="3">
    <location>
        <begin position="1"/>
        <end position="81"/>
    </location>
</feature>
<accession>A0ABZ1FBN0</accession>
<dbReference type="InterPro" id="IPR016036">
    <property type="entry name" value="Malonyl_transacylase_ACP-bd"/>
</dbReference>
<dbReference type="PANTHER" id="PTHR43775">
    <property type="entry name" value="FATTY ACID SYNTHASE"/>
    <property type="match status" value="1"/>
</dbReference>
<dbReference type="GO" id="GO:0016746">
    <property type="term" value="F:acyltransferase activity"/>
    <property type="evidence" value="ECO:0007669"/>
    <property type="project" value="UniProtKB-KW"/>
</dbReference>
<feature type="compositionally biased region" description="Low complexity" evidence="3">
    <location>
        <begin position="35"/>
        <end position="81"/>
    </location>
</feature>
<evidence type="ECO:0000259" key="4">
    <source>
        <dbReference type="SMART" id="SM00827"/>
    </source>
</evidence>
<dbReference type="Gene3D" id="3.30.70.250">
    <property type="entry name" value="Malonyl-CoA ACP transacylase, ACP-binding"/>
    <property type="match status" value="1"/>
</dbReference>
<keyword evidence="5" id="KW-0012">Acyltransferase</keyword>
<evidence type="ECO:0000256" key="1">
    <source>
        <dbReference type="ARBA" id="ARBA00022450"/>
    </source>
</evidence>
<protein>
    <submittedName>
        <fullName evidence="5">Acyltransferase domain-containing protein</fullName>
    </submittedName>
</protein>
<evidence type="ECO:0000313" key="5">
    <source>
        <dbReference type="EMBL" id="WSB67442.1"/>
    </source>
</evidence>
<dbReference type="SUPFAM" id="SSF52151">
    <property type="entry name" value="FabD/lysophospholipase-like"/>
    <property type="match status" value="1"/>
</dbReference>
<dbReference type="RefSeq" id="WP_326616740.1">
    <property type="nucleotide sequence ID" value="NZ_CP109106.1"/>
</dbReference>
<dbReference type="Gene3D" id="3.40.366.10">
    <property type="entry name" value="Malonyl-Coenzyme A Acyl Carrier Protein, domain 2"/>
    <property type="match status" value="1"/>
</dbReference>
<dbReference type="SMART" id="SM00827">
    <property type="entry name" value="PKS_AT"/>
    <property type="match status" value="1"/>
</dbReference>
<sequence length="662" mass="67483">MSLANQTAVTRRLEITPKAPPLPGDTDTPVAADEAGTGPALGTAAPGAAIGTDAAPDAPTGTGTDTAPGPALSTGAAPGAAAGTSLDTVLDASAGRALPPTAVAAVLHAFGGRTRELPPRTVVFIGSTAALTGLPASHDGIPVRTAPSPAHALHLAHHELQAKTADLALVAGFQEPLGRAVTVQTLRRAAEAVAADDSVLGVLDFEGCAGPADEPILRPSRHSRRLTDPAAPRLLLWSGGNAAEEQRVRRELAPLLDGLFPEAFPALPTTMPCGQAPGPVRAGAVTTAERAPAAVAAARAGYAPRPRPVALLFPGQGSQHTAMAAGLYGREPVFTAAVDAVLELLGPEGPAIRADWLTDTPSLAIDDVRRAQPLLFAVDYGLGCMVLSWGIRPAAFLGHSAGELVAAVLAGVVPLSDAVTMMRERVVAAVRIPAGGMLAVAAGADTLRPYLRADVVIAAVNATSQTMLAGSTAPLAETAAALRADGHTVVTVPATSPFHSPAMAPAAAAVERAYTGIPFRSPALPLYSGYTGDLLGPDDAVSPRFWARQITDPVLFQPALDQLLAADDMLLVEAGPRQTLTVFARRHRAVRLGASAAVPLLPARPTTPEADRHAVLTAACRLWQEGHQLKGEALARLWTCAAEEADPAPATRAGTPPVGVAS</sequence>
<keyword evidence="2" id="KW-0597">Phosphoprotein</keyword>